<name>A0AAN4ZJA7_9BILA</name>
<reference evidence="5" key="1">
    <citation type="submission" date="2022-10" db="EMBL/GenBank/DDBJ databases">
        <title>Genome assembly of Pristionchus species.</title>
        <authorList>
            <person name="Yoshida K."/>
            <person name="Sommer R.J."/>
        </authorList>
    </citation>
    <scope>NUCLEOTIDE SEQUENCE [LARGE SCALE GENOMIC DNA]</scope>
    <source>
        <strain evidence="5">RS5460</strain>
    </source>
</reference>
<comment type="caution">
    <text evidence="4">The sequence shown here is derived from an EMBL/GenBank/DDBJ whole genome shotgun (WGS) entry which is preliminary data.</text>
</comment>
<evidence type="ECO:0000256" key="1">
    <source>
        <dbReference type="SAM" id="MobiDB-lite"/>
    </source>
</evidence>
<gene>
    <name evidence="4" type="ORF">PMAYCL1PPCAC_08205</name>
</gene>
<evidence type="ECO:0000313" key="4">
    <source>
        <dbReference type="EMBL" id="GMR38010.1"/>
    </source>
</evidence>
<keyword evidence="2" id="KW-0472">Membrane</keyword>
<keyword evidence="5" id="KW-1185">Reference proteome</keyword>
<evidence type="ECO:0000256" key="2">
    <source>
        <dbReference type="SAM" id="Phobius"/>
    </source>
</evidence>
<protein>
    <submittedName>
        <fullName evidence="4">Uncharacterized protein</fullName>
    </submittedName>
</protein>
<keyword evidence="2" id="KW-0812">Transmembrane</keyword>
<evidence type="ECO:0000313" key="5">
    <source>
        <dbReference type="Proteomes" id="UP001328107"/>
    </source>
</evidence>
<feature type="compositionally biased region" description="Acidic residues" evidence="1">
    <location>
        <begin position="205"/>
        <end position="232"/>
    </location>
</feature>
<dbReference type="AlphaFoldDB" id="A0AAN4ZJA7"/>
<keyword evidence="3" id="KW-0732">Signal</keyword>
<feature type="signal peptide" evidence="3">
    <location>
        <begin position="1"/>
        <end position="20"/>
    </location>
</feature>
<proteinExistence type="predicted"/>
<feature type="region of interest" description="Disordered" evidence="1">
    <location>
        <begin position="199"/>
        <end position="232"/>
    </location>
</feature>
<sequence length="436" mass="48336">SFSRMRSFLLLTLLVIAGDAKSIRQKRSISEFVDPYVAPSIASSDSSNNEQINSYKTMLESLLRQLSSIEQTYYLSENPPSPDALDEYQREYYTQQASEITQKLIQYGAYSAMIDAENTAFYEDTDDENESAEPVDLSDVDVPLAQVRLEETMPSSADNGEEPFTDEQAHEILKMLVEEMMDKVFADMKNAQVFVVGASSKKNDDDEDPEPTSESDKEDDSSSSSSEENDEYYYGDYDIKLETDDDAVIVVNKQVSTNLIRIPATTFVDALTKLLPTFKSPYPQNLQQKTPLQVEDVRVYGPNGDPKLVDPSTILPRVSAHSVRPIASVPSPTAAAAIAEYTTESWDCPHAFDLGHILLCIAAGLLALWAIAQLISMYRKRKEPAAPAHAAPLPAKEIPSIIPNIYATPPPVLSRITEAEKPPVYVETPIVHKPEV</sequence>
<keyword evidence="2" id="KW-1133">Transmembrane helix</keyword>
<organism evidence="4 5">
    <name type="scientific">Pristionchus mayeri</name>
    <dbReference type="NCBI Taxonomy" id="1317129"/>
    <lineage>
        <taxon>Eukaryota</taxon>
        <taxon>Metazoa</taxon>
        <taxon>Ecdysozoa</taxon>
        <taxon>Nematoda</taxon>
        <taxon>Chromadorea</taxon>
        <taxon>Rhabditida</taxon>
        <taxon>Rhabditina</taxon>
        <taxon>Diplogasteromorpha</taxon>
        <taxon>Diplogasteroidea</taxon>
        <taxon>Neodiplogasteridae</taxon>
        <taxon>Pristionchus</taxon>
    </lineage>
</organism>
<feature type="transmembrane region" description="Helical" evidence="2">
    <location>
        <begin position="354"/>
        <end position="372"/>
    </location>
</feature>
<accession>A0AAN4ZJA7</accession>
<feature type="chain" id="PRO_5042822468" evidence="3">
    <location>
        <begin position="21"/>
        <end position="436"/>
    </location>
</feature>
<feature type="non-terminal residue" evidence="4">
    <location>
        <position position="1"/>
    </location>
</feature>
<dbReference type="EMBL" id="BTRK01000002">
    <property type="protein sequence ID" value="GMR38010.1"/>
    <property type="molecule type" value="Genomic_DNA"/>
</dbReference>
<dbReference type="Proteomes" id="UP001328107">
    <property type="component" value="Unassembled WGS sequence"/>
</dbReference>
<evidence type="ECO:0000256" key="3">
    <source>
        <dbReference type="SAM" id="SignalP"/>
    </source>
</evidence>